<name>A0A2P1G1I3_GANLU</name>
<dbReference type="PRINTS" id="PR00119">
    <property type="entry name" value="CATATPASE"/>
</dbReference>
<dbReference type="InterPro" id="IPR059000">
    <property type="entry name" value="ATPase_P-type_domA"/>
</dbReference>
<keyword evidence="5 13" id="KW-0479">Metal-binding</keyword>
<feature type="compositionally biased region" description="Basic and acidic residues" evidence="14">
    <location>
        <begin position="31"/>
        <end position="41"/>
    </location>
</feature>
<evidence type="ECO:0000256" key="10">
    <source>
        <dbReference type="ARBA" id="ARBA00022989"/>
    </source>
</evidence>
<keyword evidence="7 13" id="KW-0067">ATP-binding</keyword>
<comment type="subcellular location">
    <subcellularLocation>
        <location evidence="1 13">Membrane</location>
        <topology evidence="1 13">Multi-pass membrane protein</topology>
    </subcellularLocation>
</comment>
<organism evidence="19">
    <name type="scientific">Ganoderma lucidum</name>
    <name type="common">Ling zhi medicinal fungus</name>
    <name type="synonym">Bracket fungus</name>
    <dbReference type="NCBI Taxonomy" id="5315"/>
    <lineage>
        <taxon>Eukaryota</taxon>
        <taxon>Fungi</taxon>
        <taxon>Dikarya</taxon>
        <taxon>Basidiomycota</taxon>
        <taxon>Agaricomycotina</taxon>
        <taxon>Agaricomycetes</taxon>
        <taxon>Polyporales</taxon>
        <taxon>Polyporaceae</taxon>
        <taxon>Ganoderma</taxon>
    </lineage>
</organism>
<dbReference type="InterPro" id="IPR001757">
    <property type="entry name" value="P_typ_ATPase"/>
</dbReference>
<dbReference type="SFLD" id="SFLDS00003">
    <property type="entry name" value="Haloacid_Dehalogenase"/>
    <property type="match status" value="1"/>
</dbReference>
<feature type="transmembrane region" description="Helical" evidence="13">
    <location>
        <begin position="1390"/>
        <end position="1408"/>
    </location>
</feature>
<evidence type="ECO:0000256" key="11">
    <source>
        <dbReference type="ARBA" id="ARBA00023136"/>
    </source>
</evidence>
<feature type="transmembrane region" description="Helical" evidence="13">
    <location>
        <begin position="726"/>
        <end position="750"/>
    </location>
</feature>
<dbReference type="InterPro" id="IPR023299">
    <property type="entry name" value="ATPase_P-typ_cyto_dom_N"/>
</dbReference>
<dbReference type="GO" id="GO:0006874">
    <property type="term" value="P:intracellular calcium ion homeostasis"/>
    <property type="evidence" value="ECO:0007669"/>
    <property type="project" value="TreeGrafter"/>
</dbReference>
<dbReference type="SUPFAM" id="SSF81660">
    <property type="entry name" value="Metal cation-transporting ATPase, ATP-binding domain N"/>
    <property type="match status" value="1"/>
</dbReference>
<evidence type="ECO:0000256" key="14">
    <source>
        <dbReference type="SAM" id="MobiDB-lite"/>
    </source>
</evidence>
<evidence type="ECO:0000256" key="7">
    <source>
        <dbReference type="ARBA" id="ARBA00022840"/>
    </source>
</evidence>
<dbReference type="InterPro" id="IPR018303">
    <property type="entry name" value="ATPase_P-typ_P_site"/>
</dbReference>
<feature type="transmembrane region" description="Helical" evidence="13">
    <location>
        <begin position="1284"/>
        <end position="1303"/>
    </location>
</feature>
<dbReference type="EC" id="7.2.2.-" evidence="13"/>
<keyword evidence="4 13" id="KW-0812">Transmembrane</keyword>
<feature type="compositionally biased region" description="Acidic residues" evidence="14">
    <location>
        <begin position="220"/>
        <end position="233"/>
    </location>
</feature>
<accession>A0A2P1G1I3</accession>
<protein>
    <recommendedName>
        <fullName evidence="13">Cation-transporting ATPase</fullName>
        <ecNumber evidence="13">7.2.2.-</ecNumber>
    </recommendedName>
</protein>
<evidence type="ECO:0000313" key="19">
    <source>
        <dbReference type="EMBL" id="AVM41536.1"/>
    </source>
</evidence>
<feature type="transmembrane region" description="Helical" evidence="13">
    <location>
        <begin position="319"/>
        <end position="338"/>
    </location>
</feature>
<keyword evidence="10 13" id="KW-1133">Transmembrane helix</keyword>
<dbReference type="Pfam" id="PF13246">
    <property type="entry name" value="Cation_ATPase"/>
    <property type="match status" value="1"/>
</dbReference>
<dbReference type="InterPro" id="IPR036412">
    <property type="entry name" value="HAD-like_sf"/>
</dbReference>
<dbReference type="Gene3D" id="3.40.50.1000">
    <property type="entry name" value="HAD superfamily/HAD-like"/>
    <property type="match status" value="1"/>
</dbReference>
<dbReference type="SUPFAM" id="SSF56784">
    <property type="entry name" value="HAD-like"/>
    <property type="match status" value="1"/>
</dbReference>
<dbReference type="GO" id="GO:0016887">
    <property type="term" value="F:ATP hydrolysis activity"/>
    <property type="evidence" value="ECO:0007669"/>
    <property type="project" value="InterPro"/>
</dbReference>
<dbReference type="InterPro" id="IPR023214">
    <property type="entry name" value="HAD_sf"/>
</dbReference>
<dbReference type="GO" id="GO:0016020">
    <property type="term" value="C:membrane"/>
    <property type="evidence" value="ECO:0007669"/>
    <property type="project" value="UniProtKB-SubCell"/>
</dbReference>
<evidence type="ECO:0000256" key="3">
    <source>
        <dbReference type="ARBA" id="ARBA00022553"/>
    </source>
</evidence>
<feature type="domain" description="P-type ATPase A" evidence="15">
    <location>
        <begin position="581"/>
        <end position="709"/>
    </location>
</feature>
<dbReference type="SUPFAM" id="SSF81653">
    <property type="entry name" value="Calcium ATPase, transduction domain A"/>
    <property type="match status" value="1"/>
</dbReference>
<dbReference type="InterPro" id="IPR004014">
    <property type="entry name" value="ATPase_P-typ_cation-transptr_N"/>
</dbReference>
<evidence type="ECO:0000256" key="2">
    <source>
        <dbReference type="ARBA" id="ARBA00006000"/>
    </source>
</evidence>
<feature type="domain" description="Cation-transporting P-type ATPase N-terminal" evidence="17">
    <location>
        <begin position="472"/>
        <end position="522"/>
    </location>
</feature>
<dbReference type="InterPro" id="IPR006068">
    <property type="entry name" value="ATPase_P-typ_cation-transptr_C"/>
</dbReference>
<dbReference type="NCBIfam" id="TIGR01494">
    <property type="entry name" value="ATPase_P-type"/>
    <property type="match status" value="1"/>
</dbReference>
<proteinExistence type="evidence at transcript level"/>
<keyword evidence="6 13" id="KW-0547">Nucleotide-binding</keyword>
<evidence type="ECO:0000256" key="1">
    <source>
        <dbReference type="ARBA" id="ARBA00004141"/>
    </source>
</evidence>
<evidence type="ECO:0000256" key="6">
    <source>
        <dbReference type="ARBA" id="ARBA00022741"/>
    </source>
</evidence>
<dbReference type="Gene3D" id="1.20.1110.10">
    <property type="entry name" value="Calcium-transporting ATPase, transmembrane domain"/>
    <property type="match status" value="2"/>
</dbReference>
<dbReference type="InterPro" id="IPR044492">
    <property type="entry name" value="P_typ_ATPase_HD_dom"/>
</dbReference>
<dbReference type="EMBL" id="MG836519">
    <property type="protein sequence ID" value="AVM41536.1"/>
    <property type="molecule type" value="mRNA"/>
</dbReference>
<feature type="transmembrane region" description="Helical" evidence="13">
    <location>
        <begin position="1420"/>
        <end position="1438"/>
    </location>
</feature>
<comment type="similarity">
    <text evidence="2 13">Belongs to the cation transport ATPase (P-type) (TC 3.A.3) family. Type V subfamily.</text>
</comment>
<dbReference type="PROSITE" id="PS00154">
    <property type="entry name" value="ATPASE_E1_E2"/>
    <property type="match status" value="1"/>
</dbReference>
<keyword evidence="3" id="KW-0597">Phosphoprotein</keyword>
<feature type="compositionally biased region" description="Basic residues" evidence="14">
    <location>
        <begin position="180"/>
        <end position="192"/>
    </location>
</feature>
<dbReference type="GO" id="GO:0005524">
    <property type="term" value="F:ATP binding"/>
    <property type="evidence" value="ECO:0007669"/>
    <property type="project" value="UniProtKB-UniRule"/>
</dbReference>
<dbReference type="InterPro" id="IPR047819">
    <property type="entry name" value="P5A-ATPase_N"/>
</dbReference>
<dbReference type="SUPFAM" id="SSF81665">
    <property type="entry name" value="Calcium ATPase, transmembrane domain M"/>
    <property type="match status" value="1"/>
</dbReference>
<dbReference type="InterPro" id="IPR008250">
    <property type="entry name" value="ATPase_P-typ_transduc_dom_A_sf"/>
</dbReference>
<evidence type="ECO:0000256" key="5">
    <source>
        <dbReference type="ARBA" id="ARBA00022723"/>
    </source>
</evidence>
<dbReference type="FunFam" id="3.40.50.1000:FF:000068">
    <property type="entry name" value="Cation-transporting ATPase"/>
    <property type="match status" value="1"/>
</dbReference>
<dbReference type="FunFam" id="1.20.1110.10:FF:000032">
    <property type="entry name" value="Cation-transporting ATPase"/>
    <property type="match status" value="1"/>
</dbReference>
<dbReference type="SFLD" id="SFLDG00002">
    <property type="entry name" value="C1.7:_P-type_atpase_like"/>
    <property type="match status" value="1"/>
</dbReference>
<evidence type="ECO:0000256" key="9">
    <source>
        <dbReference type="ARBA" id="ARBA00022967"/>
    </source>
</evidence>
<evidence type="ECO:0000256" key="8">
    <source>
        <dbReference type="ARBA" id="ARBA00022842"/>
    </source>
</evidence>
<feature type="transmembrane region" description="Helical" evidence="13">
    <location>
        <begin position="527"/>
        <end position="547"/>
    </location>
</feature>
<keyword evidence="9 13" id="KW-1278">Translocase</keyword>
<dbReference type="SFLD" id="SFLDF00027">
    <property type="entry name" value="p-type_atpase"/>
    <property type="match status" value="1"/>
</dbReference>
<dbReference type="InterPro" id="IPR047821">
    <property type="entry name" value="P5B-type_ATPase"/>
</dbReference>
<dbReference type="PROSITE" id="PS01229">
    <property type="entry name" value="COF_2"/>
    <property type="match status" value="1"/>
</dbReference>
<comment type="catalytic activity">
    <reaction evidence="12 13">
        <text>ATP + H2O = ADP + phosphate + H(+)</text>
        <dbReference type="Rhea" id="RHEA:13065"/>
        <dbReference type="ChEBI" id="CHEBI:15377"/>
        <dbReference type="ChEBI" id="CHEBI:15378"/>
        <dbReference type="ChEBI" id="CHEBI:30616"/>
        <dbReference type="ChEBI" id="CHEBI:43474"/>
        <dbReference type="ChEBI" id="CHEBI:456216"/>
    </reaction>
</comment>
<feature type="transmembrane region" description="Helical" evidence="13">
    <location>
        <begin position="762"/>
        <end position="783"/>
    </location>
</feature>
<feature type="compositionally biased region" description="Polar residues" evidence="14">
    <location>
        <begin position="1"/>
        <end position="10"/>
    </location>
</feature>
<evidence type="ECO:0000259" key="16">
    <source>
        <dbReference type="Pfam" id="PF00689"/>
    </source>
</evidence>
<dbReference type="Gene3D" id="2.70.150.10">
    <property type="entry name" value="Calcium-transporting ATPase, cytoplasmic transduction domain A"/>
    <property type="match status" value="1"/>
</dbReference>
<dbReference type="Pfam" id="PF00122">
    <property type="entry name" value="E1-E2_ATPase"/>
    <property type="match status" value="1"/>
</dbReference>
<evidence type="ECO:0000259" key="18">
    <source>
        <dbReference type="Pfam" id="PF12409"/>
    </source>
</evidence>
<dbReference type="GO" id="GO:0046872">
    <property type="term" value="F:metal ion binding"/>
    <property type="evidence" value="ECO:0007669"/>
    <property type="project" value="UniProtKB-UniRule"/>
</dbReference>
<evidence type="ECO:0000259" key="15">
    <source>
        <dbReference type="Pfam" id="PF00122"/>
    </source>
</evidence>
<dbReference type="Gene3D" id="3.40.1110.10">
    <property type="entry name" value="Calcium-transporting ATPase, cytoplasmic domain N"/>
    <property type="match status" value="1"/>
</dbReference>
<dbReference type="PANTHER" id="PTHR45630:SF8">
    <property type="entry name" value="CATION-TRANSPORTING ATPASE"/>
    <property type="match status" value="1"/>
</dbReference>
<dbReference type="PANTHER" id="PTHR45630">
    <property type="entry name" value="CATION-TRANSPORTING ATPASE-RELATED"/>
    <property type="match status" value="1"/>
</dbReference>
<feature type="compositionally biased region" description="Basic and acidic residues" evidence="14">
    <location>
        <begin position="101"/>
        <end position="120"/>
    </location>
</feature>
<reference evidence="19" key="1">
    <citation type="submission" date="2018-01" db="EMBL/GenBank/DDBJ databases">
        <title>Hydrogen sulfide participate in the regulation of ganoderic acid biosynthesis induced by heat stress in Ganoderma lucidum.</title>
        <authorList>
            <person name="Tian J.L."/>
        </authorList>
    </citation>
    <scope>NUCLEOTIDE SEQUENCE</scope>
</reference>
<evidence type="ECO:0000256" key="13">
    <source>
        <dbReference type="RuleBase" id="RU362082"/>
    </source>
</evidence>
<dbReference type="GO" id="GO:0015662">
    <property type="term" value="F:P-type ion transporter activity"/>
    <property type="evidence" value="ECO:0007669"/>
    <property type="project" value="InterPro"/>
</dbReference>
<dbReference type="FunFam" id="3.40.1110.10:FF:000057">
    <property type="entry name" value="Cation-transporting ATPase"/>
    <property type="match status" value="1"/>
</dbReference>
<dbReference type="Pfam" id="PF12409">
    <property type="entry name" value="P5-ATPase"/>
    <property type="match status" value="1"/>
</dbReference>
<dbReference type="NCBIfam" id="TIGR01657">
    <property type="entry name" value="P-ATPase-V"/>
    <property type="match status" value="1"/>
</dbReference>
<dbReference type="GO" id="GO:0019829">
    <property type="term" value="F:ATPase-coupled monoatomic cation transmembrane transporter activity"/>
    <property type="evidence" value="ECO:0007669"/>
    <property type="project" value="UniProtKB-UniRule"/>
</dbReference>
<feature type="transmembrane region" description="Helical" evidence="13">
    <location>
        <begin position="1324"/>
        <end position="1344"/>
    </location>
</feature>
<feature type="domain" description="P5B-type ATPase N-terminal" evidence="18">
    <location>
        <begin position="301"/>
        <end position="446"/>
    </location>
</feature>
<keyword evidence="8 13" id="KW-0460">Magnesium</keyword>
<feature type="region of interest" description="Disordered" evidence="14">
    <location>
        <begin position="1"/>
        <end position="233"/>
    </location>
</feature>
<feature type="transmembrane region" description="Helical" evidence="13">
    <location>
        <begin position="1450"/>
        <end position="1470"/>
    </location>
</feature>
<dbReference type="InterPro" id="IPR006544">
    <property type="entry name" value="P-type_TPase_V"/>
</dbReference>
<feature type="domain" description="Cation-transporting P-type ATPase C-terminal" evidence="16">
    <location>
        <begin position="1284"/>
        <end position="1466"/>
    </location>
</feature>
<evidence type="ECO:0000256" key="4">
    <source>
        <dbReference type="ARBA" id="ARBA00022692"/>
    </source>
</evidence>
<dbReference type="CDD" id="cd07542">
    <property type="entry name" value="P-type_ATPase_cation"/>
    <property type="match status" value="1"/>
</dbReference>
<keyword evidence="11 13" id="KW-0472">Membrane</keyword>
<evidence type="ECO:0000256" key="12">
    <source>
        <dbReference type="ARBA" id="ARBA00049360"/>
    </source>
</evidence>
<sequence>MADPSPSNGATHDYTEGASPLDIQQAIADANRSRRDSRYGEDGDTMFDGPGHSVNPSSVSRMTLRDHGRRSSNFSRGSMSRKRSEDSVGRSEQGWSRSRRGSVDTRDGMENADWSDHEPSGDEGEGGEPSRPRGLRRKSSSSPVAARGSVFENIANIFGRSVPQTESPARSRRASMSSRRTSRSRLLRRHGRSRSDVSSDYAVSDMSEDGGEERWGYSSNEEDDEDSEAEETDVASIVSLAHSGSDMEIGSHPPSPGPTLPLLSGDPIFGSEARIEMGGLEPLPPPPSGPPSRQTLYIADEDAHIRVIGYEPIPWKQRLWWLSCICTFGVLGLLGRWFPRLWLRWVTRERAFVAIKNGFVVVEVSSLGCLGRRLSLCCCCMLKAWKTAYRDIAIFPVTHINYPYPISTVFSAPPDPSQFLPSYRAGASILMLSQLTFVDYRYNRLALDPRTGLFSMIRDWRDSSWGSIAAVQNGLEQAMQAQRATLFGPNLIDIEGKSTLSLLIDEIIHPFYVFQIASIILWSLDDYYYYAFCIALISAISIITTLVETKQVGPSTYYIVTSLIFSRRLSRECGKCQDLSAKSLCTETVHQCDSSDLVAGDIVNLREPPLVTVPADMFLLSGDAIVNESMLTGESVPVSKIPIKNEDLAKWRDTIDVVGEMGKSFLYAGTRVVRIRGGMVTDGRPSPPALGLVVRTGFYTTKGALVRSMLFPKPTGFKFYRDSMRFIGVLAGVAGLGFCASAVQFVRLGVRWHTILLRALDLITVVVPPALPATLAIGTSFAIGRLRKLGIFCISPSRVNVAGQINVCCFDKTGTLTEDGLDILGVRAPERNAGRFGELLEDIHDLPASREKANFLYALATCHSLKMVDGETIGDPLDVKMFEFTKWTLEEGHVAGTAVVKDRPAALVQTIVRPPGSAQFRIEDALRGAGRHAHFLELGVIRTFEFVSALRRMSVVVKRLKSTSMEVYVKGAPEVMAEICDKSSFPQDYDDLLSYYTKRGYRVIAMAGKSIEGLSWLKAQKLKREQAESGLQFLGLVIFENKLKPGTTPAIQTLRGAHFACRMITGDNPLTAVSVARECGLINPAAQVFAPAFLRGSASTPLSKLEWYNMDEPTWKLDSYSLKPLAPPATRLVETEELESHDYTLAVTGDVFRWIINHAPLETMQRMLVKTQIYARMSPDEKNEVVERLQSLGYTVLMCGDGANDCAALKAADVGLSLSEAEASVAAPFTSRTPDISCVIEVIKEGRAALVTSFSCFKYMALYSLIQFTTITLLYSFASSLGDFQFLYIDLFIIIPIAVTMGRTLPYPRIHPKRPTASLVSKKVLASIVGQIVITSAVQFWAFFWDPRWRKSAAGKTDHRDKLYRYAPPVANDPNSKDDKLEATNFENSALFLVSCFQYILVAAVFSIGPPFRKQMWTNGWLMVSMAVLGIFNLVVLLDPPRPLVKLLELMHLPLAARATLLLAVAANVVSSMAFESYGTQVVSRLFGFVFELRRRHRVREGKIYKAVEGGMR</sequence>
<dbReference type="Pfam" id="PF00690">
    <property type="entry name" value="Cation_ATPase_N"/>
    <property type="match status" value="1"/>
</dbReference>
<evidence type="ECO:0000259" key="17">
    <source>
        <dbReference type="Pfam" id="PF00690"/>
    </source>
</evidence>
<dbReference type="InterPro" id="IPR023298">
    <property type="entry name" value="ATPase_P-typ_TM_dom_sf"/>
</dbReference>
<dbReference type="Pfam" id="PF00689">
    <property type="entry name" value="Cation_ATPase_C"/>
    <property type="match status" value="1"/>
</dbReference>
<feature type="transmembrane region" description="Helical" evidence="13">
    <location>
        <begin position="500"/>
        <end position="521"/>
    </location>
</feature>
<feature type="transmembrane region" description="Helical" evidence="13">
    <location>
        <begin position="1260"/>
        <end position="1278"/>
    </location>
</feature>